<protein>
    <submittedName>
        <fullName evidence="2">Uncharacterized protein</fullName>
    </submittedName>
</protein>
<feature type="region of interest" description="Disordered" evidence="1">
    <location>
        <begin position="216"/>
        <end position="250"/>
    </location>
</feature>
<accession>A0AA35R9Y8</accession>
<keyword evidence="3" id="KW-1185">Reference proteome</keyword>
<evidence type="ECO:0000313" key="2">
    <source>
        <dbReference type="EMBL" id="CAI8007369.1"/>
    </source>
</evidence>
<comment type="caution">
    <text evidence="2">The sequence shown here is derived from an EMBL/GenBank/DDBJ whole genome shotgun (WGS) entry which is preliminary data.</text>
</comment>
<sequence>MSASGTKETCILEDPNAVGHMDALFDVLRKPNSGTSAGRSASSRRNSRSNGGNRTAASAAAELVCGGPTADAEFLLDALFAVVQTDSGGGRCGGRGGGTGRAAATTAMARGAGAAKSWKERKLPASFFDAGDGASTGLSAGKEETLDAAEGIEDGSPIPSPDSESSRQVTNSSSHPGLAQLPVVLVNKSSTESLTFYIDKHLQCRVNMEPALERRRRLARGRVQKYRSMKKRRKPRKSDGELGDNSASCS</sequence>
<gene>
    <name evidence="2" type="ORF">GBAR_LOCUS5170</name>
</gene>
<dbReference type="EMBL" id="CASHTH010000766">
    <property type="protein sequence ID" value="CAI8007369.1"/>
    <property type="molecule type" value="Genomic_DNA"/>
</dbReference>
<evidence type="ECO:0000256" key="1">
    <source>
        <dbReference type="SAM" id="MobiDB-lite"/>
    </source>
</evidence>
<dbReference type="AlphaFoldDB" id="A0AA35R9Y8"/>
<proteinExistence type="predicted"/>
<name>A0AA35R9Y8_GEOBA</name>
<feature type="region of interest" description="Disordered" evidence="1">
    <location>
        <begin position="30"/>
        <end position="57"/>
    </location>
</feature>
<feature type="compositionally biased region" description="Basic residues" evidence="1">
    <location>
        <begin position="216"/>
        <end position="236"/>
    </location>
</feature>
<feature type="compositionally biased region" description="Low complexity" evidence="1">
    <location>
        <begin position="32"/>
        <end position="56"/>
    </location>
</feature>
<reference evidence="2" key="1">
    <citation type="submission" date="2023-03" db="EMBL/GenBank/DDBJ databases">
        <authorList>
            <person name="Steffen K."/>
            <person name="Cardenas P."/>
        </authorList>
    </citation>
    <scope>NUCLEOTIDE SEQUENCE</scope>
</reference>
<organism evidence="2 3">
    <name type="scientific">Geodia barretti</name>
    <name type="common">Barrett's horny sponge</name>
    <dbReference type="NCBI Taxonomy" id="519541"/>
    <lineage>
        <taxon>Eukaryota</taxon>
        <taxon>Metazoa</taxon>
        <taxon>Porifera</taxon>
        <taxon>Demospongiae</taxon>
        <taxon>Heteroscleromorpha</taxon>
        <taxon>Tetractinellida</taxon>
        <taxon>Astrophorina</taxon>
        <taxon>Geodiidae</taxon>
        <taxon>Geodia</taxon>
    </lineage>
</organism>
<dbReference type="Proteomes" id="UP001174909">
    <property type="component" value="Unassembled WGS sequence"/>
</dbReference>
<feature type="compositionally biased region" description="Polar residues" evidence="1">
    <location>
        <begin position="162"/>
        <end position="175"/>
    </location>
</feature>
<evidence type="ECO:0000313" key="3">
    <source>
        <dbReference type="Proteomes" id="UP001174909"/>
    </source>
</evidence>
<feature type="region of interest" description="Disordered" evidence="1">
    <location>
        <begin position="151"/>
        <end position="176"/>
    </location>
</feature>